<gene>
    <name evidence="1" type="ORF">UJA718_LOCUS29915</name>
</gene>
<reference evidence="1" key="1">
    <citation type="submission" date="2021-02" db="EMBL/GenBank/DDBJ databases">
        <authorList>
            <person name="Nowell W R."/>
        </authorList>
    </citation>
    <scope>NUCLEOTIDE SEQUENCE</scope>
</reference>
<protein>
    <recommendedName>
        <fullName evidence="3">MULE transposase domain-containing protein</fullName>
    </recommendedName>
</protein>
<dbReference type="AlphaFoldDB" id="A0A820ZP92"/>
<dbReference type="Proteomes" id="UP000663873">
    <property type="component" value="Unassembled WGS sequence"/>
</dbReference>
<evidence type="ECO:0000313" key="2">
    <source>
        <dbReference type="Proteomes" id="UP000663873"/>
    </source>
</evidence>
<organism evidence="1 2">
    <name type="scientific">Rotaria socialis</name>
    <dbReference type="NCBI Taxonomy" id="392032"/>
    <lineage>
        <taxon>Eukaryota</taxon>
        <taxon>Metazoa</taxon>
        <taxon>Spiralia</taxon>
        <taxon>Gnathifera</taxon>
        <taxon>Rotifera</taxon>
        <taxon>Eurotatoria</taxon>
        <taxon>Bdelloidea</taxon>
        <taxon>Philodinida</taxon>
        <taxon>Philodinidae</taxon>
        <taxon>Rotaria</taxon>
    </lineage>
</organism>
<sequence>MTQAQLIAHYFSDSDNNIDMEIQPSIDNETIERKKQNRRKWIPLCTYSDKNDVIKKINDDGIWSKTHTNITNEGKRTYYRCNQVKLHGKPCPASIHVLYHSENECVTISNMQIIQNENQAKTYTRNIRKKSLHVPKKQQLSSYLISLRKKYYGASTISLDELDAWCQRNSLIPDDDDKSWVLKYQIEYEDEINKDDDNKNKFRFFVTARRLLFNARSPCFIIGTTDMITQFHPFGFTVCSNEKQNEFEFIFSCLRDDLLNLNLQMNEQELILITDDAEVISNAFLKIILKKWKNEDKFLRYFSNEWLNAKNGWFEGLATHAPSTNYALEATNRVIKDEDTLRERLVLSRFTVVLYSIVNKWSKERNPTLINSKKFKHQPLITHYQYGLMHTTGLSLTKMLYRFFMGTQHCIIYLLVKKLESQIKKSNDMKIAGLIHLARTSLFTSIYGA</sequence>
<evidence type="ECO:0008006" key="3">
    <source>
        <dbReference type="Google" id="ProtNLM"/>
    </source>
</evidence>
<evidence type="ECO:0000313" key="1">
    <source>
        <dbReference type="EMBL" id="CAF4560340.1"/>
    </source>
</evidence>
<accession>A0A820ZP92</accession>
<comment type="caution">
    <text evidence="1">The sequence shown here is derived from an EMBL/GenBank/DDBJ whole genome shotgun (WGS) entry which is preliminary data.</text>
</comment>
<name>A0A820ZP92_9BILA</name>
<keyword evidence="2" id="KW-1185">Reference proteome</keyword>
<proteinExistence type="predicted"/>
<dbReference type="EMBL" id="CAJOBP010009942">
    <property type="protein sequence ID" value="CAF4560340.1"/>
    <property type="molecule type" value="Genomic_DNA"/>
</dbReference>
<feature type="non-terminal residue" evidence="1">
    <location>
        <position position="1"/>
    </location>
</feature>